<dbReference type="Proteomes" id="UP000689195">
    <property type="component" value="Unassembled WGS sequence"/>
</dbReference>
<accession>A0A8S1XUQ4</accession>
<sequence>MNKKMLILLNLINLKKINKITIRIQTQNKLKVQYQLIKIISSQSIIWIIQILKIRKYNYKIIVFDQNENFEGVVYSWYENRYNRRKTIKDCLIADFSLDQNYLIYSNQTADFYLIDIQITNQYNSETIKVKFNNTSCQTFNFLKLNSEKSILFSGNKEQMFFWKFCKEEDQAQLLLRILENNQMLQIF</sequence>
<organism evidence="1 2">
    <name type="scientific">Paramecium pentaurelia</name>
    <dbReference type="NCBI Taxonomy" id="43138"/>
    <lineage>
        <taxon>Eukaryota</taxon>
        <taxon>Sar</taxon>
        <taxon>Alveolata</taxon>
        <taxon>Ciliophora</taxon>
        <taxon>Intramacronucleata</taxon>
        <taxon>Oligohymenophorea</taxon>
        <taxon>Peniculida</taxon>
        <taxon>Parameciidae</taxon>
        <taxon>Paramecium</taxon>
    </lineage>
</organism>
<evidence type="ECO:0000313" key="1">
    <source>
        <dbReference type="EMBL" id="CAD8204835.1"/>
    </source>
</evidence>
<gene>
    <name evidence="1" type="ORF">PPENT_87.1.T1380124</name>
</gene>
<name>A0A8S1XUQ4_9CILI</name>
<evidence type="ECO:0000313" key="2">
    <source>
        <dbReference type="Proteomes" id="UP000689195"/>
    </source>
</evidence>
<keyword evidence="2" id="KW-1185">Reference proteome</keyword>
<comment type="caution">
    <text evidence="1">The sequence shown here is derived from an EMBL/GenBank/DDBJ whole genome shotgun (WGS) entry which is preliminary data.</text>
</comment>
<dbReference type="EMBL" id="CAJJDO010000138">
    <property type="protein sequence ID" value="CAD8204835.1"/>
    <property type="molecule type" value="Genomic_DNA"/>
</dbReference>
<proteinExistence type="predicted"/>
<dbReference type="AlphaFoldDB" id="A0A8S1XUQ4"/>
<reference evidence="1" key="1">
    <citation type="submission" date="2021-01" db="EMBL/GenBank/DDBJ databases">
        <authorList>
            <consortium name="Genoscope - CEA"/>
            <person name="William W."/>
        </authorList>
    </citation>
    <scope>NUCLEOTIDE SEQUENCE</scope>
</reference>
<protein>
    <submittedName>
        <fullName evidence="1">Uncharacterized protein</fullName>
    </submittedName>
</protein>